<evidence type="ECO:0000313" key="1">
    <source>
        <dbReference type="EMBL" id="KAL0948585.1"/>
    </source>
</evidence>
<evidence type="ECO:0000313" key="2">
    <source>
        <dbReference type="Proteomes" id="UP001556367"/>
    </source>
</evidence>
<name>A0ABR3IZF6_9AGAR</name>
<proteinExistence type="predicted"/>
<accession>A0ABR3IZF6</accession>
<reference evidence="2" key="1">
    <citation type="submission" date="2024-06" db="EMBL/GenBank/DDBJ databases">
        <title>Multi-omics analyses provide insights into the biosynthesis of the anticancer antibiotic pleurotin in Hohenbuehelia grisea.</title>
        <authorList>
            <person name="Weaver J.A."/>
            <person name="Alberti F."/>
        </authorList>
    </citation>
    <scope>NUCLEOTIDE SEQUENCE [LARGE SCALE GENOMIC DNA]</scope>
    <source>
        <strain evidence="2">T-177</strain>
    </source>
</reference>
<comment type="caution">
    <text evidence="1">The sequence shown here is derived from an EMBL/GenBank/DDBJ whole genome shotgun (WGS) entry which is preliminary data.</text>
</comment>
<dbReference type="EMBL" id="JASNQZ010000014">
    <property type="protein sequence ID" value="KAL0948585.1"/>
    <property type="molecule type" value="Genomic_DNA"/>
</dbReference>
<gene>
    <name evidence="1" type="ORF">HGRIS_011144</name>
</gene>
<sequence length="95" mass="10171">MSHAFYHPPGGTSWSRHLGLRSNNGSVSVRHLYNSQGAITAFITSSLCSLAQVARFDASLTLQVEISSKSDSNGQLVIEPNHLSVNMAFLKPAGT</sequence>
<keyword evidence="2" id="KW-1185">Reference proteome</keyword>
<dbReference type="Proteomes" id="UP001556367">
    <property type="component" value="Unassembled WGS sequence"/>
</dbReference>
<protein>
    <submittedName>
        <fullName evidence="1">Uncharacterized protein</fullName>
    </submittedName>
</protein>
<organism evidence="1 2">
    <name type="scientific">Hohenbuehelia grisea</name>
    <dbReference type="NCBI Taxonomy" id="104357"/>
    <lineage>
        <taxon>Eukaryota</taxon>
        <taxon>Fungi</taxon>
        <taxon>Dikarya</taxon>
        <taxon>Basidiomycota</taxon>
        <taxon>Agaricomycotina</taxon>
        <taxon>Agaricomycetes</taxon>
        <taxon>Agaricomycetidae</taxon>
        <taxon>Agaricales</taxon>
        <taxon>Pleurotineae</taxon>
        <taxon>Pleurotaceae</taxon>
        <taxon>Hohenbuehelia</taxon>
    </lineage>
</organism>